<comment type="caution">
    <text evidence="1">The sequence shown here is derived from an EMBL/GenBank/DDBJ whole genome shotgun (WGS) entry which is preliminary data.</text>
</comment>
<proteinExistence type="predicted"/>
<dbReference type="GO" id="GO:0016874">
    <property type="term" value="F:ligase activity"/>
    <property type="evidence" value="ECO:0007669"/>
    <property type="project" value="UniProtKB-KW"/>
</dbReference>
<dbReference type="RefSeq" id="WP_408180534.1">
    <property type="nucleotide sequence ID" value="NZ_JAQQEZ010000033.1"/>
</dbReference>
<dbReference type="SUPFAM" id="SSF56059">
    <property type="entry name" value="Glutathione synthetase ATP-binding domain-like"/>
    <property type="match status" value="1"/>
</dbReference>
<dbReference type="EMBL" id="JAQQEZ010000033">
    <property type="protein sequence ID" value="MFM0005871.1"/>
    <property type="molecule type" value="Genomic_DNA"/>
</dbReference>
<gene>
    <name evidence="1" type="ORF">PQR57_33360</name>
</gene>
<dbReference type="Proteomes" id="UP001629230">
    <property type="component" value="Unassembled WGS sequence"/>
</dbReference>
<reference evidence="1 2" key="1">
    <citation type="journal article" date="2024" name="Chem. Sci.">
        <title>Discovery of megapolipeptins by genome mining of a Burkholderiales bacteria collection.</title>
        <authorList>
            <person name="Paulo B.S."/>
            <person name="Recchia M.J.J."/>
            <person name="Lee S."/>
            <person name="Fergusson C.H."/>
            <person name="Romanowski S.B."/>
            <person name="Hernandez A."/>
            <person name="Krull N."/>
            <person name="Liu D.Y."/>
            <person name="Cavanagh H."/>
            <person name="Bos A."/>
            <person name="Gray C.A."/>
            <person name="Murphy B.T."/>
            <person name="Linington R.G."/>
            <person name="Eustaquio A.S."/>
        </authorList>
    </citation>
    <scope>NUCLEOTIDE SEQUENCE [LARGE SCALE GENOMIC DNA]</scope>
    <source>
        <strain evidence="1 2">RL17-350-BIC-A</strain>
    </source>
</reference>
<evidence type="ECO:0000313" key="1">
    <source>
        <dbReference type="EMBL" id="MFM0005871.1"/>
    </source>
</evidence>
<accession>A0ABW9B257</accession>
<name>A0ABW9B257_9BURK</name>
<evidence type="ECO:0000313" key="2">
    <source>
        <dbReference type="Proteomes" id="UP001629230"/>
    </source>
</evidence>
<sequence>MTDAPRQVYQSLGLSVLLRAATAGNDLTPIGLSLLEYAQHHDDPDALLDLSLVLEMKYEKQAALAVQQQALQMRRLYRIRKASTENPSLKLLVLKAPGDLMANTPFECLLEHADLQIDVLYVDGHTAQERGLPEHDVVLVAACALDENAAALAQIAAWLRTTKKRVLNPPEGIAHTTRDAAYALLGGVPGICMAPTTRVSRAQILDLLAGRSDNLFMLDANYPLIIRPVGSHAGDGLECVSSAAELADYVDRSTVAEFYIAPFIDYGSSDGLFRKYRIVMVGMTPFLCHMGISAHWIVHYPYAEMIAHPERRGEEERLMSNFDTTFAVRHREALRAIVDLTSLDYVGFDCAETEDGRLLIFEIATGMVVHDMDDAAFFPYKLPQMRRVFSAFHQMLVAAGTVRTTNTIKQECRSE</sequence>
<organism evidence="1 2">
    <name type="scientific">Paraburkholderia dipogonis</name>
    <dbReference type="NCBI Taxonomy" id="1211383"/>
    <lineage>
        <taxon>Bacteria</taxon>
        <taxon>Pseudomonadati</taxon>
        <taxon>Pseudomonadota</taxon>
        <taxon>Betaproteobacteria</taxon>
        <taxon>Burkholderiales</taxon>
        <taxon>Burkholderiaceae</taxon>
        <taxon>Paraburkholderia</taxon>
    </lineage>
</organism>
<keyword evidence="1" id="KW-0436">Ligase</keyword>
<protein>
    <submittedName>
        <fullName evidence="1">RimK family alpha-L-glutamate ligase</fullName>
    </submittedName>
</protein>
<keyword evidence="2" id="KW-1185">Reference proteome</keyword>